<accession>A0A660L563</accession>
<sequence>MVALTETPGAAMLDLRTLDPARQTADRRVALALGYGALACLTFAAVGAGAGGWALGTSVVIALGGLPWIFAFGGRWRLLKDALAGTPFWLRGDRTGVWATAPVAGALMALWLCALLGFPTPLAVLASLVGAGGYTALVAWAERRYERLILLDLTVLETRFERITDLRAERASRLVAASELHGHRAPVDA</sequence>
<dbReference type="AlphaFoldDB" id="A0A660L563"/>
<name>A0A660L563_9ACTN</name>
<dbReference type="EMBL" id="RBIL01000002">
    <property type="protein sequence ID" value="RKQ88334.1"/>
    <property type="molecule type" value="Genomic_DNA"/>
</dbReference>
<evidence type="ECO:0000313" key="3">
    <source>
        <dbReference type="Proteomes" id="UP000278962"/>
    </source>
</evidence>
<reference evidence="2 3" key="1">
    <citation type="submission" date="2018-10" db="EMBL/GenBank/DDBJ databases">
        <title>Genomic Encyclopedia of Archaeal and Bacterial Type Strains, Phase II (KMG-II): from individual species to whole genera.</title>
        <authorList>
            <person name="Goeker M."/>
        </authorList>
    </citation>
    <scope>NUCLEOTIDE SEQUENCE [LARGE SCALE GENOMIC DNA]</scope>
    <source>
        <strain evidence="2 3">DSM 14954</strain>
    </source>
</reference>
<evidence type="ECO:0000256" key="1">
    <source>
        <dbReference type="SAM" id="Phobius"/>
    </source>
</evidence>
<feature type="transmembrane region" description="Helical" evidence="1">
    <location>
        <begin position="53"/>
        <end position="74"/>
    </location>
</feature>
<keyword evidence="1" id="KW-0812">Transmembrane</keyword>
<feature type="transmembrane region" description="Helical" evidence="1">
    <location>
        <begin position="95"/>
        <end position="117"/>
    </location>
</feature>
<dbReference type="Proteomes" id="UP000278962">
    <property type="component" value="Unassembled WGS sequence"/>
</dbReference>
<keyword evidence="3" id="KW-1185">Reference proteome</keyword>
<proteinExistence type="predicted"/>
<gene>
    <name evidence="2" type="ORF">C8N24_6376</name>
</gene>
<evidence type="ECO:0000313" key="2">
    <source>
        <dbReference type="EMBL" id="RKQ88334.1"/>
    </source>
</evidence>
<keyword evidence="1" id="KW-1133">Transmembrane helix</keyword>
<comment type="caution">
    <text evidence="2">The sequence shown here is derived from an EMBL/GenBank/DDBJ whole genome shotgun (WGS) entry which is preliminary data.</text>
</comment>
<organism evidence="2 3">
    <name type="scientific">Solirubrobacter pauli</name>
    <dbReference type="NCBI Taxonomy" id="166793"/>
    <lineage>
        <taxon>Bacteria</taxon>
        <taxon>Bacillati</taxon>
        <taxon>Actinomycetota</taxon>
        <taxon>Thermoleophilia</taxon>
        <taxon>Solirubrobacterales</taxon>
        <taxon>Solirubrobacteraceae</taxon>
        <taxon>Solirubrobacter</taxon>
    </lineage>
</organism>
<protein>
    <submittedName>
        <fullName evidence="2">Uncharacterized protein</fullName>
    </submittedName>
</protein>
<keyword evidence="1" id="KW-0472">Membrane</keyword>
<feature type="transmembrane region" description="Helical" evidence="1">
    <location>
        <begin position="123"/>
        <end position="141"/>
    </location>
</feature>
<feature type="transmembrane region" description="Helical" evidence="1">
    <location>
        <begin position="29"/>
        <end position="47"/>
    </location>
</feature>